<comment type="subcellular location">
    <subcellularLocation>
        <location evidence="2">Apical cell membrane</location>
        <topology evidence="2">Multi-pass membrane protein</topology>
    </subcellularLocation>
</comment>
<dbReference type="SUPFAM" id="SSF47473">
    <property type="entry name" value="EF-hand"/>
    <property type="match status" value="1"/>
</dbReference>
<dbReference type="SMART" id="SM00054">
    <property type="entry name" value="EFh"/>
    <property type="match status" value="2"/>
</dbReference>
<dbReference type="InterPro" id="IPR019791">
    <property type="entry name" value="Haem_peroxidase_animal"/>
</dbReference>
<dbReference type="FunFam" id="3.40.50.80:FF:000006">
    <property type="entry name" value="Dual oxidase 2"/>
    <property type="match status" value="1"/>
</dbReference>
<feature type="transmembrane region" description="Helical" evidence="24">
    <location>
        <begin position="1097"/>
        <end position="1116"/>
    </location>
</feature>
<dbReference type="PRINTS" id="PR00457">
    <property type="entry name" value="ANPEROXIDASE"/>
</dbReference>
<dbReference type="InterPro" id="IPR017938">
    <property type="entry name" value="Riboflavin_synthase-like_b-brl"/>
</dbReference>
<dbReference type="InterPro" id="IPR010255">
    <property type="entry name" value="Haem_peroxidase_sf"/>
</dbReference>
<dbReference type="Pfam" id="PF03098">
    <property type="entry name" value="An_peroxidase"/>
    <property type="match status" value="1"/>
</dbReference>
<comment type="function">
    <text evidence="1">Generates hydrogen peroxide which is required for the activity of thyroid peroxidase/TPO and lactoperoxidase/LPO. Plays a role in thyroid hormones synthesis and lactoperoxidase-mediated antimicrobial defense at the surface of mucosa. May have its own peroxidase activity through its N-terminal peroxidase-like domain.</text>
</comment>
<evidence type="ECO:0000256" key="9">
    <source>
        <dbReference type="ARBA" id="ARBA00022692"/>
    </source>
</evidence>
<dbReference type="GO" id="GO:0016175">
    <property type="term" value="F:superoxide-generating NAD(P)H oxidase activity"/>
    <property type="evidence" value="ECO:0007669"/>
    <property type="project" value="TreeGrafter"/>
</dbReference>
<dbReference type="SFLD" id="SFLDG01168">
    <property type="entry name" value="Ferric_reductase_subgroup_(FRE"/>
    <property type="match status" value="1"/>
</dbReference>
<dbReference type="EC" id="1.6.3.1" evidence="5"/>
<dbReference type="Gene3D" id="2.40.30.10">
    <property type="entry name" value="Translation factors"/>
    <property type="match status" value="1"/>
</dbReference>
<evidence type="ECO:0000313" key="27">
    <source>
        <dbReference type="Ensembl" id="ENSSFOP00015062793.1"/>
    </source>
</evidence>
<name>A0A8D0C7M5_SCLFO</name>
<evidence type="ECO:0000256" key="3">
    <source>
        <dbReference type="ARBA" id="ARBA00005197"/>
    </source>
</evidence>
<dbReference type="InterPro" id="IPR018247">
    <property type="entry name" value="EF_Hand_1_Ca_BS"/>
</dbReference>
<dbReference type="GO" id="GO:0042446">
    <property type="term" value="P:hormone biosynthetic process"/>
    <property type="evidence" value="ECO:0007669"/>
    <property type="project" value="UniProtKB-KW"/>
</dbReference>
<reference evidence="27 28" key="1">
    <citation type="submission" date="2019-04" db="EMBL/GenBank/DDBJ databases">
        <authorList>
            <consortium name="Wellcome Sanger Institute Data Sharing"/>
        </authorList>
    </citation>
    <scope>NUCLEOTIDE SEQUENCE [LARGE SCALE GENOMIC DNA]</scope>
</reference>
<evidence type="ECO:0000256" key="5">
    <source>
        <dbReference type="ARBA" id="ARBA00012698"/>
    </source>
</evidence>
<evidence type="ECO:0000256" key="21">
    <source>
        <dbReference type="ARBA" id="ARBA00047455"/>
    </source>
</evidence>
<dbReference type="GO" id="GO:0042742">
    <property type="term" value="P:defense response to bacterium"/>
    <property type="evidence" value="ECO:0007669"/>
    <property type="project" value="UniProtKB-ARBA"/>
</dbReference>
<evidence type="ECO:0000256" key="13">
    <source>
        <dbReference type="ARBA" id="ARBA00022827"/>
    </source>
</evidence>
<evidence type="ECO:0000256" key="8">
    <source>
        <dbReference type="ARBA" id="ARBA00022630"/>
    </source>
</evidence>
<dbReference type="SFLD" id="SFLDG01169">
    <property type="entry name" value="NADPH_oxidase_subgroup_(NOX)"/>
    <property type="match status" value="1"/>
</dbReference>
<dbReference type="FunFam" id="2.40.30.10:FF:000059">
    <property type="entry name" value="dual oxidase isoform X1"/>
    <property type="match status" value="1"/>
</dbReference>
<reference evidence="27" key="3">
    <citation type="submission" date="2025-09" db="UniProtKB">
        <authorList>
            <consortium name="Ensembl"/>
        </authorList>
    </citation>
    <scope>IDENTIFICATION</scope>
</reference>
<keyword evidence="20" id="KW-0376">Hydrogen peroxide</keyword>
<feature type="transmembrane region" description="Helical" evidence="24">
    <location>
        <begin position="1128"/>
        <end position="1153"/>
    </location>
</feature>
<dbReference type="InterPro" id="IPR039261">
    <property type="entry name" value="FNR_nucleotide-bd"/>
</dbReference>
<evidence type="ECO:0000259" key="26">
    <source>
        <dbReference type="PROSITE" id="PS51384"/>
    </source>
</evidence>
<proteinExistence type="inferred from homology"/>
<evidence type="ECO:0000256" key="22">
    <source>
        <dbReference type="ARBA" id="ARBA00048762"/>
    </source>
</evidence>
<dbReference type="PROSITE" id="PS00018">
    <property type="entry name" value="EF_HAND_1"/>
    <property type="match status" value="2"/>
</dbReference>
<keyword evidence="28" id="KW-1185">Reference proteome</keyword>
<dbReference type="SUPFAM" id="SSF48113">
    <property type="entry name" value="Heme-dependent peroxidases"/>
    <property type="match status" value="1"/>
</dbReference>
<evidence type="ECO:0000256" key="17">
    <source>
        <dbReference type="ARBA" id="ARBA00023002"/>
    </source>
</evidence>
<dbReference type="UniPathway" id="UPA00194"/>
<evidence type="ECO:0000256" key="15">
    <source>
        <dbReference type="ARBA" id="ARBA00022857"/>
    </source>
</evidence>
<organism evidence="27 28">
    <name type="scientific">Scleropages formosus</name>
    <name type="common">Asian bonytongue</name>
    <name type="synonym">Osteoglossum formosum</name>
    <dbReference type="NCBI Taxonomy" id="113540"/>
    <lineage>
        <taxon>Eukaryota</taxon>
        <taxon>Metazoa</taxon>
        <taxon>Chordata</taxon>
        <taxon>Craniata</taxon>
        <taxon>Vertebrata</taxon>
        <taxon>Euteleostomi</taxon>
        <taxon>Actinopterygii</taxon>
        <taxon>Neopterygii</taxon>
        <taxon>Teleostei</taxon>
        <taxon>Osteoglossocephala</taxon>
        <taxon>Osteoglossomorpha</taxon>
        <taxon>Osteoglossiformes</taxon>
        <taxon>Osteoglossidae</taxon>
        <taxon>Scleropages</taxon>
    </lineage>
</organism>
<evidence type="ECO:0000256" key="24">
    <source>
        <dbReference type="SAM" id="Phobius"/>
    </source>
</evidence>
<evidence type="ECO:0000313" key="28">
    <source>
        <dbReference type="Proteomes" id="UP000694397"/>
    </source>
</evidence>
<dbReference type="Pfam" id="PF00036">
    <property type="entry name" value="EF-hand_1"/>
    <property type="match status" value="1"/>
</dbReference>
<evidence type="ECO:0000259" key="25">
    <source>
        <dbReference type="PROSITE" id="PS50222"/>
    </source>
</evidence>
<protein>
    <recommendedName>
        <fullName evidence="5">NAD(P)H oxidase (H2O2-forming)</fullName>
        <ecNumber evidence="5">1.6.3.1</ecNumber>
    </recommendedName>
</protein>
<dbReference type="GO" id="GO:0009653">
    <property type="term" value="P:anatomical structure morphogenesis"/>
    <property type="evidence" value="ECO:0007669"/>
    <property type="project" value="UniProtKB-ARBA"/>
</dbReference>
<evidence type="ECO:0000256" key="14">
    <source>
        <dbReference type="ARBA" id="ARBA00022837"/>
    </source>
</evidence>
<evidence type="ECO:0000256" key="6">
    <source>
        <dbReference type="ARBA" id="ARBA00022534"/>
    </source>
</evidence>
<evidence type="ECO:0000256" key="23">
    <source>
        <dbReference type="SAM" id="MobiDB-lite"/>
    </source>
</evidence>
<keyword evidence="7" id="KW-0575">Peroxidase</keyword>
<keyword evidence="10" id="KW-0479">Metal-binding</keyword>
<comment type="similarity">
    <text evidence="4">In the N-terminal section; belongs to the peroxidase family.</text>
</comment>
<dbReference type="GO" id="GO:0042744">
    <property type="term" value="P:hydrogen peroxide catabolic process"/>
    <property type="evidence" value="ECO:0007669"/>
    <property type="project" value="UniProtKB-KW"/>
</dbReference>
<evidence type="ECO:0000256" key="18">
    <source>
        <dbReference type="ARBA" id="ARBA00023136"/>
    </source>
</evidence>
<dbReference type="GeneTree" id="ENSGT00940000163963"/>
<comment type="pathway">
    <text evidence="3">Hormone biosynthesis; thyroid hormone biosynthesis.</text>
</comment>
<dbReference type="PANTHER" id="PTHR11972:SF175">
    <property type="entry name" value="NAD(P)H OXIDASE (H2O2-FORMING)"/>
    <property type="match status" value="1"/>
</dbReference>
<keyword evidence="13" id="KW-0274">FAD</keyword>
<evidence type="ECO:0000256" key="1">
    <source>
        <dbReference type="ARBA" id="ARBA00003796"/>
    </source>
</evidence>
<dbReference type="CDD" id="cd06186">
    <property type="entry name" value="NOX_Duox_like_FAD_NADP"/>
    <property type="match status" value="1"/>
</dbReference>
<feature type="transmembrane region" description="Helical" evidence="24">
    <location>
        <begin position="1034"/>
        <end position="1053"/>
    </location>
</feature>
<dbReference type="PANTHER" id="PTHR11972">
    <property type="entry name" value="NADPH OXIDASE"/>
    <property type="match status" value="1"/>
</dbReference>
<evidence type="ECO:0000256" key="19">
    <source>
        <dbReference type="ARBA" id="ARBA00023180"/>
    </source>
</evidence>
<dbReference type="Gene3D" id="1.10.640.10">
    <property type="entry name" value="Haem peroxidase domain superfamily, animal type"/>
    <property type="match status" value="1"/>
</dbReference>
<dbReference type="InterPro" id="IPR013130">
    <property type="entry name" value="Fe3_Rdtase_TM_dom"/>
</dbReference>
<dbReference type="InterPro" id="IPR002048">
    <property type="entry name" value="EF_hand_dom"/>
</dbReference>
<keyword evidence="19" id="KW-0325">Glycoprotein</keyword>
<feature type="domain" description="FAD-binding FR-type" evidence="26">
    <location>
        <begin position="1214"/>
        <end position="1320"/>
    </location>
</feature>
<dbReference type="InterPro" id="IPR013121">
    <property type="entry name" value="Fe_red_NAD-bd_6"/>
</dbReference>
<evidence type="ECO:0000256" key="20">
    <source>
        <dbReference type="ARBA" id="ARBA00023324"/>
    </source>
</evidence>
<keyword evidence="16 24" id="KW-1133">Transmembrane helix</keyword>
<gene>
    <name evidence="27" type="primary">duox</name>
</gene>
<dbReference type="InterPro" id="IPR034821">
    <property type="entry name" value="DUOX_peroxidase"/>
</dbReference>
<dbReference type="Gene3D" id="3.40.50.80">
    <property type="entry name" value="Nucleotide-binding domain of ferredoxin-NADP reductase (FNR) module"/>
    <property type="match status" value="1"/>
</dbReference>
<evidence type="ECO:0000256" key="2">
    <source>
        <dbReference type="ARBA" id="ARBA00004424"/>
    </source>
</evidence>
<keyword evidence="11" id="KW-0732">Signal</keyword>
<accession>A0A8D0C7M5</accession>
<dbReference type="GO" id="GO:0006979">
    <property type="term" value="P:response to oxidative stress"/>
    <property type="evidence" value="ECO:0007669"/>
    <property type="project" value="InterPro"/>
</dbReference>
<dbReference type="Proteomes" id="UP000694397">
    <property type="component" value="Chromosome 7"/>
</dbReference>
<dbReference type="GO" id="GO:0004601">
    <property type="term" value="F:peroxidase activity"/>
    <property type="evidence" value="ECO:0007669"/>
    <property type="project" value="UniProtKB-KW"/>
</dbReference>
<dbReference type="Pfam" id="PF08030">
    <property type="entry name" value="NAD_binding_6"/>
    <property type="match status" value="1"/>
</dbReference>
<keyword evidence="18 24" id="KW-0472">Membrane</keyword>
<dbReference type="PROSITE" id="PS50292">
    <property type="entry name" value="PEROXIDASE_3"/>
    <property type="match status" value="1"/>
</dbReference>
<feature type="domain" description="EF-hand" evidence="25">
    <location>
        <begin position="815"/>
        <end position="850"/>
    </location>
</feature>
<dbReference type="SUPFAM" id="SSF52343">
    <property type="entry name" value="Ferredoxin reductase-like, C-terminal NADP-linked domain"/>
    <property type="match status" value="1"/>
</dbReference>
<dbReference type="SUPFAM" id="SSF63380">
    <property type="entry name" value="Riboflavin synthase domain-like"/>
    <property type="match status" value="1"/>
</dbReference>
<evidence type="ECO:0000256" key="7">
    <source>
        <dbReference type="ARBA" id="ARBA00022559"/>
    </source>
</evidence>
<feature type="region of interest" description="Disordered" evidence="23">
    <location>
        <begin position="917"/>
        <end position="943"/>
    </location>
</feature>
<dbReference type="GO" id="GO:0020037">
    <property type="term" value="F:heme binding"/>
    <property type="evidence" value="ECO:0007669"/>
    <property type="project" value="InterPro"/>
</dbReference>
<dbReference type="GO" id="GO:0043020">
    <property type="term" value="C:NADPH oxidase complex"/>
    <property type="evidence" value="ECO:0007669"/>
    <property type="project" value="TreeGrafter"/>
</dbReference>
<keyword evidence="17" id="KW-0560">Oxidoreductase</keyword>
<feature type="domain" description="EF-hand" evidence="25">
    <location>
        <begin position="779"/>
        <end position="814"/>
    </location>
</feature>
<dbReference type="Gene3D" id="1.10.238.10">
    <property type="entry name" value="EF-hand"/>
    <property type="match status" value="1"/>
</dbReference>
<evidence type="ECO:0000256" key="16">
    <source>
        <dbReference type="ARBA" id="ARBA00022989"/>
    </source>
</evidence>
<comment type="catalytic activity">
    <reaction evidence="22">
        <text>NADPH + O2 + H(+) = H2O2 + NADP(+)</text>
        <dbReference type="Rhea" id="RHEA:11260"/>
        <dbReference type="ChEBI" id="CHEBI:15378"/>
        <dbReference type="ChEBI" id="CHEBI:15379"/>
        <dbReference type="ChEBI" id="CHEBI:16240"/>
        <dbReference type="ChEBI" id="CHEBI:57783"/>
        <dbReference type="ChEBI" id="CHEBI:58349"/>
        <dbReference type="EC" id="1.6.3.1"/>
    </reaction>
</comment>
<dbReference type="GO" id="GO:0005509">
    <property type="term" value="F:calcium ion binding"/>
    <property type="evidence" value="ECO:0007669"/>
    <property type="project" value="InterPro"/>
</dbReference>
<keyword evidence="12" id="KW-0677">Repeat</keyword>
<evidence type="ECO:0000256" key="4">
    <source>
        <dbReference type="ARBA" id="ARBA00005644"/>
    </source>
</evidence>
<evidence type="ECO:0000256" key="11">
    <source>
        <dbReference type="ARBA" id="ARBA00022729"/>
    </source>
</evidence>
<dbReference type="SFLD" id="SFLDS00052">
    <property type="entry name" value="Ferric_Reductase_Domain"/>
    <property type="match status" value="1"/>
</dbReference>
<dbReference type="PROSITE" id="PS51384">
    <property type="entry name" value="FAD_FR"/>
    <property type="match status" value="1"/>
</dbReference>
<evidence type="ECO:0000256" key="10">
    <source>
        <dbReference type="ARBA" id="ARBA00022723"/>
    </source>
</evidence>
<dbReference type="Ensembl" id="ENSSFOT00015063026.1">
    <property type="protein sequence ID" value="ENSSFOP00015062793.1"/>
    <property type="gene ID" value="ENSSFOG00015014714.2"/>
</dbReference>
<dbReference type="CDD" id="cd09820">
    <property type="entry name" value="dual_peroxidase_like"/>
    <property type="match status" value="1"/>
</dbReference>
<dbReference type="CDD" id="cd00051">
    <property type="entry name" value="EFh"/>
    <property type="match status" value="2"/>
</dbReference>
<dbReference type="Pfam" id="PF08022">
    <property type="entry name" value="FAD_binding_8"/>
    <property type="match status" value="1"/>
</dbReference>
<dbReference type="GO" id="GO:0006590">
    <property type="term" value="P:thyroid hormone generation"/>
    <property type="evidence" value="ECO:0007669"/>
    <property type="project" value="UniProtKB-UniPathway"/>
</dbReference>
<keyword evidence="14" id="KW-0106">Calcium</keyword>
<keyword evidence="6" id="KW-0893">Thyroid hormones biosynthesis</keyword>
<dbReference type="InterPro" id="IPR037120">
    <property type="entry name" value="Haem_peroxidase_sf_animal"/>
</dbReference>
<dbReference type="InterPro" id="IPR050369">
    <property type="entry name" value="RBOH/FRE"/>
</dbReference>
<comment type="catalytic activity">
    <reaction evidence="21">
        <text>NADH + O2 + H(+) = H2O2 + NAD(+)</text>
        <dbReference type="Rhea" id="RHEA:11264"/>
        <dbReference type="ChEBI" id="CHEBI:15378"/>
        <dbReference type="ChEBI" id="CHEBI:15379"/>
        <dbReference type="ChEBI" id="CHEBI:16240"/>
        <dbReference type="ChEBI" id="CHEBI:57540"/>
        <dbReference type="ChEBI" id="CHEBI:57945"/>
        <dbReference type="EC" id="1.6.3.1"/>
    </reaction>
</comment>
<sequence length="1495" mass="170290">LLPLRPFALTVQTLYSKLHTYYSNNTNNNNNNIPVFSCAVSECSVTWEVQRFDGWYNNLARHPRGAAGSPLMRLLPARYSDGVYLPVREPYLPNPRSISSVVSRGPSGLPSSRNQTVLSVFFGYHVVFEILDSRRPGCPPEFMQITVPKGDAVFDPNGTGKTLLPFQRGQWDEDTGQSPNNPRTQVNHVTAWIDGSSIYGSSSSWCDALRSFSGGRLATGSKKGLPKMSSAPYFMWNSVDPTTGQHGRYGLYEFGNARGNENMFTVAEGIIWFRYHNYLASQLQRRHPSWSDEELFQNARKRVIATLQNIVWYEWLPAYLGNKTVPSYPGYQKYVDPGISPEFQAAAMRFGYSMVPPGVYMRYSAGDGVVAELLSTHSAWFAWMLEDNIIVEDLRDYVYGPMKFSRSDLVALTVQRGRDYGLPSYNQAREALNLHPLFRDLAELYNNDISKLELFPGGVLESLDGPGPVFSSIILDQFTRIRNGDRFWFENSQNGLFTATEVQAIRSTTFHDVLVAVTSAEPGDFQKNVFFWRDGDPCPQPRQITAERLQPCTNATSFDYFSGSQVGFGITVSALFLLPPVSFLLAGLVAYFRKAKFRRFQKKRRGAGSTEEAAGGLKACEWQGPGEPLRQVELAVDSQKRLQVLDIGGSLLRSLHLGGWPNSEVLLSSDHQCRALLLKVPKEYDLVRTFITKTAQSLVMFFCCGRAVEIKAVSEQQLLKEAVTKEQRARLLETFFRHAFAQVKFQHTKLQVLSRRKTREALECELTWVEFADALGLKPDSLFVESMFTLADKDGNGYLSFQEFLDIVVIFMKGSPEEKSKLMFSMHDISGNGFLSKEEFSRLSFIEMSSNCLSKSQAEEAIQTMMQAAGFNRKEQITWEDFHFLLQDHENELQFAQLNVKGERGFPDLLVSLTHAGGGRGHTQDGTPVRRKAPQAGLEPQTHRRAGLRTGVNSPNIYVKPRREKYNRNRFQQEIQAFKRFVENYRRHIVCFTIFYGITAGVTLDRCYYYSLQMESSGIPETSAVGLVVSRGSAAAISFLFPYLLLTVCRNLITLGRETFLNRYIPFDAAIDFHRWVAMSAIILTVVHCLGHLFNIYIFSISNLSILACLFPRVFVNDGSELPQKWSWWFFETVPGITGILLLIILAIMYVFATHYFRRISFQGFWITHYLYMLVYILTVIHGSYGLIQEPQFYIYLIPPGILFLVDKLISLNRKKVEITVLKAELLPSGVLYLEFKRPYGFTYRSGQWVRVACLALGTDEYHPFTLTSAPHEETLSLHIRAVGPWTSQLREAYGPESLEQPGFYPKLYLDGPFGEGHQEWKRYEVSVLVGAGIGVTPFTSILKDLVFKSSTRFKIRCKKVYFIWVTRTQRQFEWVSDVIREVEEMDTQELVSVHIYITQLAEKFDLRTTMLYVCERHFQKLWNRSLFTGLRAITHFGRPPFSSFLSSLQEVHPEVGKIGVFSCGPPGLTKNMEKACQQMNKRDRAHFVHHYENF</sequence>
<dbReference type="InterPro" id="IPR017927">
    <property type="entry name" value="FAD-bd_FR_type"/>
</dbReference>
<dbReference type="GO" id="GO:0042554">
    <property type="term" value="P:superoxide anion generation"/>
    <property type="evidence" value="ECO:0007669"/>
    <property type="project" value="TreeGrafter"/>
</dbReference>
<feature type="transmembrane region" description="Helical" evidence="24">
    <location>
        <begin position="1165"/>
        <end position="1187"/>
    </location>
</feature>
<dbReference type="GO" id="GO:0016174">
    <property type="term" value="F:NAD(P)H oxidase H2O2-forming activity"/>
    <property type="evidence" value="ECO:0007669"/>
    <property type="project" value="UniProtKB-EC"/>
</dbReference>
<dbReference type="Pfam" id="PF01794">
    <property type="entry name" value="Ferric_reduct"/>
    <property type="match status" value="1"/>
</dbReference>
<dbReference type="GO" id="GO:0016324">
    <property type="term" value="C:apical plasma membrane"/>
    <property type="evidence" value="ECO:0007669"/>
    <property type="project" value="UniProtKB-SubCell"/>
</dbReference>
<dbReference type="InterPro" id="IPR013112">
    <property type="entry name" value="FAD-bd_8"/>
</dbReference>
<dbReference type="PROSITE" id="PS50222">
    <property type="entry name" value="EF_HAND_2"/>
    <property type="match status" value="2"/>
</dbReference>
<dbReference type="InterPro" id="IPR011992">
    <property type="entry name" value="EF-hand-dom_pair"/>
</dbReference>
<keyword evidence="9 24" id="KW-0812">Transmembrane</keyword>
<keyword evidence="8" id="KW-0285">Flavoprotein</keyword>
<reference evidence="27" key="2">
    <citation type="submission" date="2025-08" db="UniProtKB">
        <authorList>
            <consortium name="Ensembl"/>
        </authorList>
    </citation>
    <scope>IDENTIFICATION</scope>
</reference>
<keyword evidence="15" id="KW-0521">NADP</keyword>
<feature type="transmembrane region" description="Helical" evidence="24">
    <location>
        <begin position="566"/>
        <end position="592"/>
    </location>
</feature>
<evidence type="ECO:0000256" key="12">
    <source>
        <dbReference type="ARBA" id="ARBA00022737"/>
    </source>
</evidence>